<protein>
    <submittedName>
        <fullName evidence="3">Uncharacterized protein</fullName>
    </submittedName>
</protein>
<gene>
    <name evidence="3" type="ORF">ASPZODRAFT_1838082</name>
</gene>
<reference evidence="4" key="1">
    <citation type="journal article" date="2017" name="Genome Biol.">
        <title>Comparative genomics reveals high biological diversity and specific adaptations in the industrially and medically important fungal genus Aspergillus.</title>
        <authorList>
            <person name="de Vries R.P."/>
            <person name="Riley R."/>
            <person name="Wiebenga A."/>
            <person name="Aguilar-Osorio G."/>
            <person name="Amillis S."/>
            <person name="Uchima C.A."/>
            <person name="Anderluh G."/>
            <person name="Asadollahi M."/>
            <person name="Askin M."/>
            <person name="Barry K."/>
            <person name="Battaglia E."/>
            <person name="Bayram O."/>
            <person name="Benocci T."/>
            <person name="Braus-Stromeyer S.A."/>
            <person name="Caldana C."/>
            <person name="Canovas D."/>
            <person name="Cerqueira G.C."/>
            <person name="Chen F."/>
            <person name="Chen W."/>
            <person name="Choi C."/>
            <person name="Clum A."/>
            <person name="Dos Santos R.A."/>
            <person name="Damasio A.R."/>
            <person name="Diallinas G."/>
            <person name="Emri T."/>
            <person name="Fekete E."/>
            <person name="Flipphi M."/>
            <person name="Freyberg S."/>
            <person name="Gallo A."/>
            <person name="Gournas C."/>
            <person name="Habgood R."/>
            <person name="Hainaut M."/>
            <person name="Harispe M.L."/>
            <person name="Henrissat B."/>
            <person name="Hilden K.S."/>
            <person name="Hope R."/>
            <person name="Hossain A."/>
            <person name="Karabika E."/>
            <person name="Karaffa L."/>
            <person name="Karanyi Z."/>
            <person name="Krasevec N."/>
            <person name="Kuo A."/>
            <person name="Kusch H."/>
            <person name="LaButti K."/>
            <person name="Lagendijk E.L."/>
            <person name="Lapidus A."/>
            <person name="Levasseur A."/>
            <person name="Lindquist E."/>
            <person name="Lipzen A."/>
            <person name="Logrieco A.F."/>
            <person name="MacCabe A."/>
            <person name="Maekelae M.R."/>
            <person name="Malavazi I."/>
            <person name="Melin P."/>
            <person name="Meyer V."/>
            <person name="Mielnichuk N."/>
            <person name="Miskei M."/>
            <person name="Molnar A.P."/>
            <person name="Mule G."/>
            <person name="Ngan C.Y."/>
            <person name="Orejas M."/>
            <person name="Orosz E."/>
            <person name="Ouedraogo J.P."/>
            <person name="Overkamp K.M."/>
            <person name="Park H.-S."/>
            <person name="Perrone G."/>
            <person name="Piumi F."/>
            <person name="Punt P.J."/>
            <person name="Ram A.F."/>
            <person name="Ramon A."/>
            <person name="Rauscher S."/>
            <person name="Record E."/>
            <person name="Riano-Pachon D.M."/>
            <person name="Robert V."/>
            <person name="Roehrig J."/>
            <person name="Ruller R."/>
            <person name="Salamov A."/>
            <person name="Salih N.S."/>
            <person name="Samson R.A."/>
            <person name="Sandor E."/>
            <person name="Sanguinetti M."/>
            <person name="Schuetze T."/>
            <person name="Sepcic K."/>
            <person name="Shelest E."/>
            <person name="Sherlock G."/>
            <person name="Sophianopoulou V."/>
            <person name="Squina F.M."/>
            <person name="Sun H."/>
            <person name="Susca A."/>
            <person name="Todd R.B."/>
            <person name="Tsang A."/>
            <person name="Unkles S.E."/>
            <person name="van de Wiele N."/>
            <person name="van Rossen-Uffink D."/>
            <person name="Oliveira J.V."/>
            <person name="Vesth T.C."/>
            <person name="Visser J."/>
            <person name="Yu J.-H."/>
            <person name="Zhou M."/>
            <person name="Andersen M.R."/>
            <person name="Archer D.B."/>
            <person name="Baker S.E."/>
            <person name="Benoit I."/>
            <person name="Brakhage A.A."/>
            <person name="Braus G.H."/>
            <person name="Fischer R."/>
            <person name="Frisvad J.C."/>
            <person name="Goldman G.H."/>
            <person name="Houbraken J."/>
            <person name="Oakley B."/>
            <person name="Pocsi I."/>
            <person name="Scazzocchio C."/>
            <person name="Seiboth B."/>
            <person name="vanKuyk P.A."/>
            <person name="Wortman J."/>
            <person name="Dyer P.S."/>
            <person name="Grigoriev I.V."/>
        </authorList>
    </citation>
    <scope>NUCLEOTIDE SEQUENCE [LARGE SCALE GENOMIC DNA]</scope>
    <source>
        <strain evidence="4">CBS 506.65</strain>
    </source>
</reference>
<dbReference type="RefSeq" id="XP_022581377.1">
    <property type="nucleotide sequence ID" value="XM_022727204.1"/>
</dbReference>
<dbReference type="EMBL" id="KV878341">
    <property type="protein sequence ID" value="OJJ46867.1"/>
    <property type="molecule type" value="Genomic_DNA"/>
</dbReference>
<keyword evidence="2" id="KW-1133">Transmembrane helix</keyword>
<keyword evidence="2" id="KW-0472">Membrane</keyword>
<evidence type="ECO:0000256" key="2">
    <source>
        <dbReference type="SAM" id="Phobius"/>
    </source>
</evidence>
<feature type="transmembrane region" description="Helical" evidence="2">
    <location>
        <begin position="101"/>
        <end position="124"/>
    </location>
</feature>
<name>A0A1L9SI99_9EURO</name>
<dbReference type="Proteomes" id="UP000184188">
    <property type="component" value="Unassembled WGS sequence"/>
</dbReference>
<evidence type="ECO:0000256" key="1">
    <source>
        <dbReference type="SAM" id="MobiDB-lite"/>
    </source>
</evidence>
<sequence>MCRRQAHRRSKAKAGPSTSTAKTNIAYNTSKRQRWHGRRARHFIRAGQKENDTLGAGLGGIGALSTTTTTYALSDDLSDHKDVSSAMLHVSSLELPCWMGLLMLLASSLIVFCFVFVLLCSLAFKWSAGKPLLLRSTPRFLVESTTKTTTNSNQYAPGIEGRYCDRRRVRTRFQCSRLEAIEKQFTRFGTSE</sequence>
<proteinExistence type="predicted"/>
<feature type="region of interest" description="Disordered" evidence="1">
    <location>
        <begin position="1"/>
        <end position="23"/>
    </location>
</feature>
<organism evidence="3 4">
    <name type="scientific">Penicilliopsis zonata CBS 506.65</name>
    <dbReference type="NCBI Taxonomy" id="1073090"/>
    <lineage>
        <taxon>Eukaryota</taxon>
        <taxon>Fungi</taxon>
        <taxon>Dikarya</taxon>
        <taxon>Ascomycota</taxon>
        <taxon>Pezizomycotina</taxon>
        <taxon>Eurotiomycetes</taxon>
        <taxon>Eurotiomycetidae</taxon>
        <taxon>Eurotiales</taxon>
        <taxon>Aspergillaceae</taxon>
        <taxon>Penicilliopsis</taxon>
    </lineage>
</organism>
<dbReference type="VEuPathDB" id="FungiDB:ASPZODRAFT_1838082"/>
<evidence type="ECO:0000313" key="3">
    <source>
        <dbReference type="EMBL" id="OJJ46867.1"/>
    </source>
</evidence>
<keyword evidence="4" id="KW-1185">Reference proteome</keyword>
<feature type="compositionally biased region" description="Basic residues" evidence="1">
    <location>
        <begin position="1"/>
        <end position="12"/>
    </location>
</feature>
<dbReference type="GeneID" id="34613668"/>
<dbReference type="AlphaFoldDB" id="A0A1L9SI99"/>
<evidence type="ECO:0000313" key="4">
    <source>
        <dbReference type="Proteomes" id="UP000184188"/>
    </source>
</evidence>
<keyword evidence="2" id="KW-0812">Transmembrane</keyword>
<accession>A0A1L9SI99</accession>